<keyword evidence="15" id="KW-0106">Calcium</keyword>
<keyword evidence="10" id="KW-0519">Myristate</keyword>
<evidence type="ECO:0000313" key="31">
    <source>
        <dbReference type="EMBL" id="OMJ79034.1"/>
    </source>
</evidence>
<evidence type="ECO:0000256" key="8">
    <source>
        <dbReference type="ARBA" id="ARBA00022527"/>
    </source>
</evidence>
<keyword evidence="14" id="KW-0418">Kinase</keyword>
<protein>
    <recommendedName>
        <fullName evidence="27">Calcium-dependent protein kinase 1</fullName>
        <ecNumber evidence="5">2.7.11.1</ecNumber>
    </recommendedName>
</protein>
<dbReference type="Proteomes" id="UP000187209">
    <property type="component" value="Unassembled WGS sequence"/>
</dbReference>
<evidence type="ECO:0000256" key="9">
    <source>
        <dbReference type="ARBA" id="ARBA00022679"/>
    </source>
</evidence>
<dbReference type="GO" id="GO:0005886">
    <property type="term" value="C:plasma membrane"/>
    <property type="evidence" value="ECO:0007669"/>
    <property type="project" value="UniProtKB-SubCell"/>
</dbReference>
<keyword evidence="19" id="KW-0969">Cilium</keyword>
<evidence type="ECO:0000256" key="4">
    <source>
        <dbReference type="ARBA" id="ARBA00004425"/>
    </source>
</evidence>
<dbReference type="PROSITE" id="PS00018">
    <property type="entry name" value="EF_HAND_1"/>
    <property type="match status" value="3"/>
</dbReference>
<dbReference type="CDD" id="cd05117">
    <property type="entry name" value="STKc_CAMK"/>
    <property type="match status" value="1"/>
</dbReference>
<dbReference type="InterPro" id="IPR000719">
    <property type="entry name" value="Prot_kinase_dom"/>
</dbReference>
<keyword evidence="20" id="KW-0564">Palmitate</keyword>
<feature type="domain" description="EF-hand" evidence="30">
    <location>
        <begin position="356"/>
        <end position="391"/>
    </location>
</feature>
<dbReference type="SUPFAM" id="SSF56112">
    <property type="entry name" value="Protein kinase-like (PK-like)"/>
    <property type="match status" value="1"/>
</dbReference>
<feature type="domain" description="Protein kinase" evidence="29">
    <location>
        <begin position="49"/>
        <end position="307"/>
    </location>
</feature>
<evidence type="ECO:0000256" key="18">
    <source>
        <dbReference type="ARBA" id="ARBA00022870"/>
    </source>
</evidence>
<evidence type="ECO:0000256" key="27">
    <source>
        <dbReference type="ARBA" id="ARBA00068067"/>
    </source>
</evidence>
<keyword evidence="6" id="KW-1003">Cell membrane</keyword>
<dbReference type="Gene3D" id="3.30.200.20">
    <property type="entry name" value="Phosphorylase Kinase, domain 1"/>
    <property type="match status" value="1"/>
</dbReference>
<evidence type="ECO:0000256" key="19">
    <source>
        <dbReference type="ARBA" id="ARBA00023069"/>
    </source>
</evidence>
<comment type="catalytic activity">
    <reaction evidence="24">
        <text>L-threonyl-[protein] + ATP = O-phospho-L-threonyl-[protein] + ADP + H(+)</text>
        <dbReference type="Rhea" id="RHEA:46608"/>
        <dbReference type="Rhea" id="RHEA-COMP:11060"/>
        <dbReference type="Rhea" id="RHEA-COMP:11605"/>
        <dbReference type="ChEBI" id="CHEBI:15378"/>
        <dbReference type="ChEBI" id="CHEBI:30013"/>
        <dbReference type="ChEBI" id="CHEBI:30616"/>
        <dbReference type="ChEBI" id="CHEBI:61977"/>
        <dbReference type="ChEBI" id="CHEBI:456216"/>
        <dbReference type="EC" id="2.7.11.1"/>
    </reaction>
</comment>
<dbReference type="PROSITE" id="PS50222">
    <property type="entry name" value="EF_HAND_2"/>
    <property type="match status" value="4"/>
</dbReference>
<evidence type="ECO:0000256" key="16">
    <source>
        <dbReference type="ARBA" id="ARBA00022840"/>
    </source>
</evidence>
<dbReference type="InterPro" id="IPR017441">
    <property type="entry name" value="Protein_kinase_ATP_BS"/>
</dbReference>
<dbReference type="InterPro" id="IPR050205">
    <property type="entry name" value="CDPK_Ser/Thr_kinases"/>
</dbReference>
<evidence type="ECO:0000256" key="17">
    <source>
        <dbReference type="ARBA" id="ARBA00022846"/>
    </source>
</evidence>
<proteinExistence type="inferred from homology"/>
<evidence type="ECO:0000256" key="2">
    <source>
        <dbReference type="ARBA" id="ARBA00004230"/>
    </source>
</evidence>
<keyword evidence="12" id="KW-0677">Repeat</keyword>
<dbReference type="PROSITE" id="PS00107">
    <property type="entry name" value="PROTEIN_KINASE_ATP"/>
    <property type="match status" value="1"/>
</dbReference>
<comment type="cofactor">
    <cofactor evidence="1">
        <name>Mg(2+)</name>
        <dbReference type="ChEBI" id="CHEBI:18420"/>
    </cofactor>
</comment>
<dbReference type="SUPFAM" id="SSF47473">
    <property type="entry name" value="EF-hand"/>
    <property type="match status" value="1"/>
</dbReference>
<dbReference type="GO" id="GO:0005524">
    <property type="term" value="F:ATP binding"/>
    <property type="evidence" value="ECO:0007669"/>
    <property type="project" value="UniProtKB-UniRule"/>
</dbReference>
<dbReference type="EMBL" id="MPUH01000491">
    <property type="protein sequence ID" value="OMJ79034.1"/>
    <property type="molecule type" value="Genomic_DNA"/>
</dbReference>
<evidence type="ECO:0000256" key="13">
    <source>
        <dbReference type="ARBA" id="ARBA00022741"/>
    </source>
</evidence>
<dbReference type="FunFam" id="1.10.238.10:FF:000585">
    <property type="entry name" value="Calcium-dependent protein kinase-a"/>
    <property type="match status" value="1"/>
</dbReference>
<dbReference type="InterPro" id="IPR011992">
    <property type="entry name" value="EF-hand-dom_pair"/>
</dbReference>
<dbReference type="OrthoDB" id="40902at2759"/>
<evidence type="ECO:0000256" key="28">
    <source>
        <dbReference type="PROSITE-ProRule" id="PRU10141"/>
    </source>
</evidence>
<dbReference type="Gene3D" id="1.10.510.10">
    <property type="entry name" value="Transferase(Phosphotransferase) domain 1"/>
    <property type="match status" value="1"/>
</dbReference>
<evidence type="ECO:0000256" key="14">
    <source>
        <dbReference type="ARBA" id="ARBA00022777"/>
    </source>
</evidence>
<dbReference type="Pfam" id="PF00069">
    <property type="entry name" value="Pkinase"/>
    <property type="match status" value="1"/>
</dbReference>
<evidence type="ECO:0000256" key="6">
    <source>
        <dbReference type="ARBA" id="ARBA00022475"/>
    </source>
</evidence>
<feature type="domain" description="EF-hand" evidence="30">
    <location>
        <begin position="464"/>
        <end position="499"/>
    </location>
</feature>
<name>A0A1R2BQL7_9CILI</name>
<keyword evidence="21" id="KW-0966">Cell projection</keyword>
<dbReference type="InterPro" id="IPR018247">
    <property type="entry name" value="EF_Hand_1_Ca_BS"/>
</dbReference>
<feature type="binding site" evidence="28">
    <location>
        <position position="78"/>
    </location>
    <ligand>
        <name>ATP</name>
        <dbReference type="ChEBI" id="CHEBI:30616"/>
    </ligand>
</feature>
<dbReference type="FunFam" id="1.10.510.10:FF:000398">
    <property type="entry name" value="Calcium-dependent protein kinase 1"/>
    <property type="match status" value="1"/>
</dbReference>
<keyword evidence="18" id="KW-1043">Host membrane</keyword>
<keyword evidence="32" id="KW-1185">Reference proteome</keyword>
<evidence type="ECO:0000256" key="22">
    <source>
        <dbReference type="ARBA" id="ARBA00023288"/>
    </source>
</evidence>
<evidence type="ECO:0000256" key="10">
    <source>
        <dbReference type="ARBA" id="ARBA00022707"/>
    </source>
</evidence>
<evidence type="ECO:0000259" key="30">
    <source>
        <dbReference type="PROSITE" id="PS50222"/>
    </source>
</evidence>
<comment type="similarity">
    <text evidence="23">Belongs to the protein kinase superfamily. Ser/Thr protein kinase family. CDPK subfamily.</text>
</comment>
<evidence type="ECO:0000256" key="25">
    <source>
        <dbReference type="ARBA" id="ARBA00048679"/>
    </source>
</evidence>
<dbReference type="InterPro" id="IPR011009">
    <property type="entry name" value="Kinase-like_dom_sf"/>
</dbReference>
<keyword evidence="16 28" id="KW-0067">ATP-binding</keyword>
<evidence type="ECO:0000256" key="26">
    <source>
        <dbReference type="ARBA" id="ARBA00060437"/>
    </source>
</evidence>
<evidence type="ECO:0000256" key="24">
    <source>
        <dbReference type="ARBA" id="ARBA00047899"/>
    </source>
</evidence>
<evidence type="ECO:0000256" key="3">
    <source>
        <dbReference type="ARBA" id="ARBA00004342"/>
    </source>
</evidence>
<evidence type="ECO:0000256" key="15">
    <source>
        <dbReference type="ARBA" id="ARBA00022837"/>
    </source>
</evidence>
<evidence type="ECO:0000256" key="12">
    <source>
        <dbReference type="ARBA" id="ARBA00022737"/>
    </source>
</evidence>
<dbReference type="GO" id="GO:0004674">
    <property type="term" value="F:protein serine/threonine kinase activity"/>
    <property type="evidence" value="ECO:0007669"/>
    <property type="project" value="UniProtKB-KW"/>
</dbReference>
<evidence type="ECO:0000256" key="7">
    <source>
        <dbReference type="ARBA" id="ARBA00022511"/>
    </source>
</evidence>
<dbReference type="GO" id="GO:0031514">
    <property type="term" value="C:motile cilium"/>
    <property type="evidence" value="ECO:0007669"/>
    <property type="project" value="UniProtKB-SubCell"/>
</dbReference>
<keyword evidence="17" id="KW-0282">Flagellum</keyword>
<dbReference type="Gene3D" id="1.10.238.10">
    <property type="entry name" value="EF-hand"/>
    <property type="match status" value="2"/>
</dbReference>
<keyword evidence="9" id="KW-0808">Transferase</keyword>
<comment type="catalytic activity">
    <reaction evidence="25">
        <text>L-seryl-[protein] + ATP = O-phospho-L-seryl-[protein] + ADP + H(+)</text>
        <dbReference type="Rhea" id="RHEA:17989"/>
        <dbReference type="Rhea" id="RHEA-COMP:9863"/>
        <dbReference type="Rhea" id="RHEA-COMP:11604"/>
        <dbReference type="ChEBI" id="CHEBI:15378"/>
        <dbReference type="ChEBI" id="CHEBI:29999"/>
        <dbReference type="ChEBI" id="CHEBI:30616"/>
        <dbReference type="ChEBI" id="CHEBI:83421"/>
        <dbReference type="ChEBI" id="CHEBI:456216"/>
        <dbReference type="EC" id="2.7.11.1"/>
    </reaction>
</comment>
<dbReference type="InterPro" id="IPR008271">
    <property type="entry name" value="Ser/Thr_kinase_AS"/>
</dbReference>
<keyword evidence="18" id="KW-0472">Membrane</keyword>
<dbReference type="InterPro" id="IPR002048">
    <property type="entry name" value="EF_hand_dom"/>
</dbReference>
<keyword evidence="22" id="KW-0449">Lipoprotein</keyword>
<evidence type="ECO:0000256" key="23">
    <source>
        <dbReference type="ARBA" id="ARBA00024334"/>
    </source>
</evidence>
<dbReference type="FunFam" id="3.30.200.20:FF:000315">
    <property type="entry name" value="Calcium-dependent protein kinase 3"/>
    <property type="match status" value="1"/>
</dbReference>
<dbReference type="PROSITE" id="PS50011">
    <property type="entry name" value="PROTEIN_KINASE_DOM"/>
    <property type="match status" value="1"/>
</dbReference>
<keyword evidence="11" id="KW-0479">Metal-binding</keyword>
<evidence type="ECO:0000259" key="29">
    <source>
        <dbReference type="PROSITE" id="PS50011"/>
    </source>
</evidence>
<evidence type="ECO:0000256" key="11">
    <source>
        <dbReference type="ARBA" id="ARBA00022723"/>
    </source>
</evidence>
<gene>
    <name evidence="31" type="ORF">SteCoe_21017</name>
</gene>
<dbReference type="GO" id="GO:0005509">
    <property type="term" value="F:calcium ion binding"/>
    <property type="evidence" value="ECO:0007669"/>
    <property type="project" value="InterPro"/>
</dbReference>
<feature type="domain" description="EF-hand" evidence="30">
    <location>
        <begin position="429"/>
        <end position="463"/>
    </location>
</feature>
<keyword evidence="8" id="KW-0723">Serine/threonine-protein kinase</keyword>
<dbReference type="CDD" id="cd00051">
    <property type="entry name" value="EFh"/>
    <property type="match status" value="2"/>
</dbReference>
<accession>A0A1R2BQL7</accession>
<keyword evidence="13 28" id="KW-0547">Nucleotide-binding</keyword>
<dbReference type="PROSITE" id="PS00108">
    <property type="entry name" value="PROTEIN_KINASE_ST"/>
    <property type="match status" value="1"/>
</dbReference>
<dbReference type="AlphaFoldDB" id="A0A1R2BQL7"/>
<dbReference type="Pfam" id="PF13499">
    <property type="entry name" value="EF-hand_7"/>
    <property type="match status" value="2"/>
</dbReference>
<evidence type="ECO:0000256" key="5">
    <source>
        <dbReference type="ARBA" id="ARBA00012513"/>
    </source>
</evidence>
<feature type="domain" description="EF-hand" evidence="30">
    <location>
        <begin position="393"/>
        <end position="428"/>
    </location>
</feature>
<dbReference type="EC" id="2.7.11.1" evidence="5"/>
<comment type="caution">
    <text evidence="31">The sequence shown here is derived from an EMBL/GenBank/DDBJ whole genome shotgun (WGS) entry which is preliminary data.</text>
</comment>
<evidence type="ECO:0000256" key="21">
    <source>
        <dbReference type="ARBA" id="ARBA00023273"/>
    </source>
</evidence>
<comment type="subcellular location">
    <subcellularLocation>
        <location evidence="3">Cell membrane</location>
        <topology evidence="3">Lipid-anchor</topology>
        <orientation evidence="3">Cytoplasmic side</orientation>
    </subcellularLocation>
    <subcellularLocation>
        <location evidence="2">Cell projection</location>
        <location evidence="2">Cilium</location>
        <location evidence="2">Flagellum</location>
    </subcellularLocation>
    <subcellularLocation>
        <location evidence="4">Host cell membrane</location>
        <topology evidence="4">Lipid-anchor</topology>
    </subcellularLocation>
    <subcellularLocation>
        <location evidence="26">Parasitophorous vacuole membrane</location>
        <topology evidence="26">Lipid-anchor</topology>
    </subcellularLocation>
</comment>
<dbReference type="PANTHER" id="PTHR24349">
    <property type="entry name" value="SERINE/THREONINE-PROTEIN KINASE"/>
    <property type="match status" value="1"/>
</dbReference>
<evidence type="ECO:0000313" key="32">
    <source>
        <dbReference type="Proteomes" id="UP000187209"/>
    </source>
</evidence>
<reference evidence="31 32" key="1">
    <citation type="submission" date="2016-11" db="EMBL/GenBank/DDBJ databases">
        <title>The macronuclear genome of Stentor coeruleus: a giant cell with tiny introns.</title>
        <authorList>
            <person name="Slabodnick M."/>
            <person name="Ruby J.G."/>
            <person name="Reiff S.B."/>
            <person name="Swart E.C."/>
            <person name="Gosai S."/>
            <person name="Prabakaran S."/>
            <person name="Witkowska E."/>
            <person name="Larue G.E."/>
            <person name="Fisher S."/>
            <person name="Freeman R.M."/>
            <person name="Gunawardena J."/>
            <person name="Chu W."/>
            <person name="Stover N.A."/>
            <person name="Gregory B.D."/>
            <person name="Nowacki M."/>
            <person name="Derisi J."/>
            <person name="Roy S.W."/>
            <person name="Marshall W.F."/>
            <person name="Sood P."/>
        </authorList>
    </citation>
    <scope>NUCLEOTIDE SEQUENCE [LARGE SCALE GENOMIC DNA]</scope>
    <source>
        <strain evidence="31">WM001</strain>
    </source>
</reference>
<organism evidence="31 32">
    <name type="scientific">Stentor coeruleus</name>
    <dbReference type="NCBI Taxonomy" id="5963"/>
    <lineage>
        <taxon>Eukaryota</taxon>
        <taxon>Sar</taxon>
        <taxon>Alveolata</taxon>
        <taxon>Ciliophora</taxon>
        <taxon>Postciliodesmatophora</taxon>
        <taxon>Heterotrichea</taxon>
        <taxon>Heterotrichida</taxon>
        <taxon>Stentoridae</taxon>
        <taxon>Stentor</taxon>
    </lineage>
</organism>
<keyword evidence="7" id="KW-1032">Host cell membrane</keyword>
<evidence type="ECO:0000256" key="1">
    <source>
        <dbReference type="ARBA" id="ARBA00001946"/>
    </source>
</evidence>
<dbReference type="SMART" id="SM00220">
    <property type="entry name" value="S_TKc"/>
    <property type="match status" value="1"/>
</dbReference>
<dbReference type="SMART" id="SM00054">
    <property type="entry name" value="EFh"/>
    <property type="match status" value="4"/>
</dbReference>
<dbReference type="GO" id="GO:0020002">
    <property type="term" value="C:host cell plasma membrane"/>
    <property type="evidence" value="ECO:0007669"/>
    <property type="project" value="UniProtKB-SubCell"/>
</dbReference>
<dbReference type="GO" id="GO:0020005">
    <property type="term" value="C:symbiont-containing vacuole membrane"/>
    <property type="evidence" value="ECO:0007669"/>
    <property type="project" value="UniProtKB-SubCell"/>
</dbReference>
<sequence>MGCAPGRLEEKIDKKSFISINRHISNLQGFIIDPGMFVGKRKGEISKYYNLEFKLGQGAFGLVRAATSILTGKKRAIKSISKSMITNDMKDKTKFFSEVDILIKTDHPNILKLHEFFEDEKYYHLVMEYITGGELLDFILKRKFLTEAIAAKFMKQLLSGIAYCHSNNIVHRDLKLENLLLDSDSPDALLKIIDFGTSQIFKPRIHMTEKYGTILYIAPEVLKGRYNEKCDIWSCGVILYTLLSGRPPFTGENDEEVLQKISRGLVSFDRPIWASISSSAKSLLRKMLTKDPSFRISAEGALHHDWIVQNTSKPILDQQIQESQINSLENLKNFRAECKLQQAVLTFIASQIENKDESKKLINAFHTIDKNGDGKLSKEELIDAYKLQMGQNRAISEVEAIIKKVDVNKSGFIDYTEFIIASSKTEMLLCNSNLEDAFKVLDMDNSGKISAKELKGVLGGRLRAKEELWKKLINEVDENGDGELDISEFKMMMLKLIDAHKDVKA</sequence>
<evidence type="ECO:0000256" key="20">
    <source>
        <dbReference type="ARBA" id="ARBA00023139"/>
    </source>
</evidence>